<reference evidence="1 2" key="1">
    <citation type="journal article" date="2020" name="Microb. Genom.">
        <title>Genetic diversity of clinical and environmental Mucorales isolates obtained from an investigation of mucormycosis cases among solid organ transplant recipients.</title>
        <authorList>
            <person name="Nguyen M.H."/>
            <person name="Kaul D."/>
            <person name="Muto C."/>
            <person name="Cheng S.J."/>
            <person name="Richter R.A."/>
            <person name="Bruno V.M."/>
            <person name="Liu G."/>
            <person name="Beyhan S."/>
            <person name="Sundermann A.J."/>
            <person name="Mounaud S."/>
            <person name="Pasculle A.W."/>
            <person name="Nierman W.C."/>
            <person name="Driscoll E."/>
            <person name="Cumbie R."/>
            <person name="Clancy C.J."/>
            <person name="Dupont C.L."/>
        </authorList>
    </citation>
    <scope>NUCLEOTIDE SEQUENCE [LARGE SCALE GENOMIC DNA]</scope>
    <source>
        <strain evidence="1 2">GL24</strain>
    </source>
</reference>
<name>A0A9P7CAS8_9FUNG</name>
<protein>
    <submittedName>
        <fullName evidence="1">Uncharacterized protein</fullName>
    </submittedName>
</protein>
<proteinExistence type="predicted"/>
<evidence type="ECO:0000313" key="2">
    <source>
        <dbReference type="Proteomes" id="UP000740926"/>
    </source>
</evidence>
<dbReference type="EMBL" id="JAANIU010006160">
    <property type="protein sequence ID" value="KAG1543351.1"/>
    <property type="molecule type" value="Genomic_DNA"/>
</dbReference>
<organism evidence="1 2">
    <name type="scientific">Rhizopus delemar</name>
    <dbReference type="NCBI Taxonomy" id="936053"/>
    <lineage>
        <taxon>Eukaryota</taxon>
        <taxon>Fungi</taxon>
        <taxon>Fungi incertae sedis</taxon>
        <taxon>Mucoromycota</taxon>
        <taxon>Mucoromycotina</taxon>
        <taxon>Mucoromycetes</taxon>
        <taxon>Mucorales</taxon>
        <taxon>Mucorineae</taxon>
        <taxon>Rhizopodaceae</taxon>
        <taxon>Rhizopus</taxon>
    </lineage>
</organism>
<dbReference type="AlphaFoldDB" id="A0A9P7CAS8"/>
<dbReference type="Proteomes" id="UP000740926">
    <property type="component" value="Unassembled WGS sequence"/>
</dbReference>
<evidence type="ECO:0000313" key="1">
    <source>
        <dbReference type="EMBL" id="KAG1543351.1"/>
    </source>
</evidence>
<accession>A0A9P7CAS8</accession>
<keyword evidence="2" id="KW-1185">Reference proteome</keyword>
<gene>
    <name evidence="1" type="ORF">G6F50_013997</name>
</gene>
<sequence length="167" mass="18449">MGAEQRLAHRVLHPMLAGQPQHPVGRQRGHPHLALAEVHRQAFGARRGLGLVEDLLGALDTAELAHIGLAQRHRLCVRVRVQLERLPVHVEFRRIGAQQLHALLETMLADPAPGADHVGVDVDSHAHHMGAAAFEKRGRRGSSRFPHRRGKDDLIPSVPFLGVHHCE</sequence>
<comment type="caution">
    <text evidence="1">The sequence shown here is derived from an EMBL/GenBank/DDBJ whole genome shotgun (WGS) entry which is preliminary data.</text>
</comment>